<accession>A0ACA9LZN6</accession>
<organism evidence="1 2">
    <name type="scientific">Cetraspora pellucida</name>
    <dbReference type="NCBI Taxonomy" id="1433469"/>
    <lineage>
        <taxon>Eukaryota</taxon>
        <taxon>Fungi</taxon>
        <taxon>Fungi incertae sedis</taxon>
        <taxon>Mucoromycota</taxon>
        <taxon>Glomeromycotina</taxon>
        <taxon>Glomeromycetes</taxon>
        <taxon>Diversisporales</taxon>
        <taxon>Gigasporaceae</taxon>
        <taxon>Cetraspora</taxon>
    </lineage>
</organism>
<comment type="caution">
    <text evidence="1">The sequence shown here is derived from an EMBL/GenBank/DDBJ whole genome shotgun (WGS) entry which is preliminary data.</text>
</comment>
<proteinExistence type="predicted"/>
<gene>
    <name evidence="1" type="ORF">SPELUC_LOCUS5616</name>
</gene>
<evidence type="ECO:0000313" key="2">
    <source>
        <dbReference type="Proteomes" id="UP000789366"/>
    </source>
</evidence>
<protein>
    <submittedName>
        <fullName evidence="1">12428_t:CDS:1</fullName>
    </submittedName>
</protein>
<sequence>TYTAYDTYATYGAYTVYGTSTYAANVPYCRGSVSRVATPQDSKCLHL</sequence>
<feature type="non-terminal residue" evidence="1">
    <location>
        <position position="1"/>
    </location>
</feature>
<name>A0ACA9LZN6_9GLOM</name>
<dbReference type="Proteomes" id="UP000789366">
    <property type="component" value="Unassembled WGS sequence"/>
</dbReference>
<reference evidence="1" key="1">
    <citation type="submission" date="2021-06" db="EMBL/GenBank/DDBJ databases">
        <authorList>
            <person name="Kallberg Y."/>
            <person name="Tangrot J."/>
            <person name="Rosling A."/>
        </authorList>
    </citation>
    <scope>NUCLEOTIDE SEQUENCE</scope>
    <source>
        <strain evidence="1">28 12/20/2015</strain>
    </source>
</reference>
<evidence type="ECO:0000313" key="1">
    <source>
        <dbReference type="EMBL" id="CAG8561282.1"/>
    </source>
</evidence>
<dbReference type="EMBL" id="CAJVPW010005848">
    <property type="protein sequence ID" value="CAG8561282.1"/>
    <property type="molecule type" value="Genomic_DNA"/>
</dbReference>
<keyword evidence="2" id="KW-1185">Reference proteome</keyword>